<gene>
    <name evidence="9" type="ORF">TSUD_248290</name>
</gene>
<organism evidence="9 10">
    <name type="scientific">Trifolium subterraneum</name>
    <name type="common">Subterranean clover</name>
    <dbReference type="NCBI Taxonomy" id="3900"/>
    <lineage>
        <taxon>Eukaryota</taxon>
        <taxon>Viridiplantae</taxon>
        <taxon>Streptophyta</taxon>
        <taxon>Embryophyta</taxon>
        <taxon>Tracheophyta</taxon>
        <taxon>Spermatophyta</taxon>
        <taxon>Magnoliopsida</taxon>
        <taxon>eudicotyledons</taxon>
        <taxon>Gunneridae</taxon>
        <taxon>Pentapetalae</taxon>
        <taxon>rosids</taxon>
        <taxon>fabids</taxon>
        <taxon>Fabales</taxon>
        <taxon>Fabaceae</taxon>
        <taxon>Papilionoideae</taxon>
        <taxon>50 kb inversion clade</taxon>
        <taxon>NPAAA clade</taxon>
        <taxon>Hologalegina</taxon>
        <taxon>IRL clade</taxon>
        <taxon>Trifolieae</taxon>
        <taxon>Trifolium</taxon>
    </lineage>
</organism>
<comment type="similarity">
    <text evidence="2 8">Belongs to the methyltransferase superfamily.</text>
</comment>
<evidence type="ECO:0000256" key="6">
    <source>
        <dbReference type="ARBA" id="ARBA00023180"/>
    </source>
</evidence>
<sequence>MEHRERHCPETSLNCLLPLPKGYKVPVHWPKSRDMIWYDNVPYPKLVEYKKDQHWVVKSGEYLKFPGGGTQFKDGVDHYIKVHWDADGGKPLYELNRVLRPGGYFAWSATPVYRDDDRDQKVWKAMVAITKAMCWKVVAKADDSSGIGLVIYQKPTSSSCYEKRKENNPPLCENADGKNSSWYFISLIISCPVPYETFPKYARLNNCLTPLPVDGNGKLQSWPKPWPQRLTSKPPSLPSNSKVIEEFNKDSNHWSQLVSEVYADGLSIKWSSVRNVMDMNAGYAGFAAALIDRPIWIMNVVPIDMQDTLSIIMDRGLIGMYHDWCESFSTYPRTYDLLHSSFLFKHLEQRCDLVDVVVEIDRILRPNGYLVIQDSMEMLSKLSPILHSLHWSVTLHQNQFLVGRKSFWRPMSS</sequence>
<dbReference type="PANTHER" id="PTHR10108">
    <property type="entry name" value="SAM-DEPENDENT METHYLTRANSFERASE"/>
    <property type="match status" value="1"/>
</dbReference>
<dbReference type="PANTHER" id="PTHR10108:SF1123">
    <property type="entry name" value="METHYLTRANSFERASE"/>
    <property type="match status" value="1"/>
</dbReference>
<proteinExistence type="inferred from homology"/>
<evidence type="ECO:0000256" key="2">
    <source>
        <dbReference type="ARBA" id="ARBA00008361"/>
    </source>
</evidence>
<name>A0A2Z6M7F5_TRISU</name>
<dbReference type="GO" id="GO:0005768">
    <property type="term" value="C:endosome"/>
    <property type="evidence" value="ECO:0007669"/>
    <property type="project" value="TreeGrafter"/>
</dbReference>
<dbReference type="EC" id="2.1.1.-" evidence="8"/>
<comment type="subcellular location">
    <subcellularLocation>
        <location evidence="7">Endomembrane system</location>
        <topology evidence="7">Single-pass membrane protein</topology>
    </subcellularLocation>
    <subcellularLocation>
        <location evidence="1 8">Membrane</location>
        <topology evidence="1 8">Single-pass type II membrane protein</topology>
    </subcellularLocation>
</comment>
<dbReference type="EMBL" id="DF973179">
    <property type="protein sequence ID" value="GAU18128.1"/>
    <property type="molecule type" value="Genomic_DNA"/>
</dbReference>
<protein>
    <recommendedName>
        <fullName evidence="8">Methyltransferase</fullName>
        <ecNumber evidence="8">2.1.1.-</ecNumber>
    </recommendedName>
</protein>
<dbReference type="InterPro" id="IPR004159">
    <property type="entry name" value="Put_SAM_MeTrfase"/>
</dbReference>
<evidence type="ECO:0000256" key="7">
    <source>
        <dbReference type="ARBA" id="ARBA00037847"/>
    </source>
</evidence>
<evidence type="ECO:0000313" key="9">
    <source>
        <dbReference type="EMBL" id="GAU18128.1"/>
    </source>
</evidence>
<accession>A0A2Z6M7F5</accession>
<keyword evidence="10" id="KW-1185">Reference proteome</keyword>
<dbReference type="GO" id="GO:0008168">
    <property type="term" value="F:methyltransferase activity"/>
    <property type="evidence" value="ECO:0007669"/>
    <property type="project" value="UniProtKB-UniRule"/>
</dbReference>
<keyword evidence="5 8" id="KW-0812">Transmembrane</keyword>
<evidence type="ECO:0000256" key="5">
    <source>
        <dbReference type="ARBA" id="ARBA00022968"/>
    </source>
</evidence>
<dbReference type="GO" id="GO:0032259">
    <property type="term" value="P:methylation"/>
    <property type="evidence" value="ECO:0007669"/>
    <property type="project" value="UniProtKB-KW"/>
</dbReference>
<dbReference type="Pfam" id="PF03141">
    <property type="entry name" value="Methyltransf_29"/>
    <property type="match status" value="1"/>
</dbReference>
<keyword evidence="4 8" id="KW-0808">Transferase</keyword>
<keyword evidence="5 8" id="KW-0735">Signal-anchor</keyword>
<dbReference type="GO" id="GO:0005802">
    <property type="term" value="C:trans-Golgi network"/>
    <property type="evidence" value="ECO:0007669"/>
    <property type="project" value="TreeGrafter"/>
</dbReference>
<evidence type="ECO:0000256" key="3">
    <source>
        <dbReference type="ARBA" id="ARBA00022603"/>
    </source>
</evidence>
<keyword evidence="3 8" id="KW-0489">Methyltransferase</keyword>
<evidence type="ECO:0000313" key="10">
    <source>
        <dbReference type="Proteomes" id="UP000242715"/>
    </source>
</evidence>
<evidence type="ECO:0000256" key="1">
    <source>
        <dbReference type="ARBA" id="ARBA00004606"/>
    </source>
</evidence>
<dbReference type="SUPFAM" id="SSF53335">
    <property type="entry name" value="S-adenosyl-L-methionine-dependent methyltransferases"/>
    <property type="match status" value="1"/>
</dbReference>
<dbReference type="Gene3D" id="3.40.50.150">
    <property type="entry name" value="Vaccinia Virus protein VP39"/>
    <property type="match status" value="1"/>
</dbReference>
<evidence type="ECO:0000256" key="8">
    <source>
        <dbReference type="RuleBase" id="RU366043"/>
    </source>
</evidence>
<dbReference type="OrthoDB" id="2013972at2759"/>
<dbReference type="InterPro" id="IPR029063">
    <property type="entry name" value="SAM-dependent_MTases_sf"/>
</dbReference>
<keyword evidence="6 8" id="KW-0325">Glycoprotein</keyword>
<dbReference type="AlphaFoldDB" id="A0A2Z6M7F5"/>
<dbReference type="GO" id="GO:0016020">
    <property type="term" value="C:membrane"/>
    <property type="evidence" value="ECO:0007669"/>
    <property type="project" value="UniProtKB-SubCell"/>
</dbReference>
<reference evidence="10" key="1">
    <citation type="journal article" date="2017" name="Front. Plant Sci.">
        <title>Climate Clever Clovers: New Paradigm to Reduce the Environmental Footprint of Ruminants by Breeding Low Methanogenic Forages Utilizing Haplotype Variation.</title>
        <authorList>
            <person name="Kaur P."/>
            <person name="Appels R."/>
            <person name="Bayer P.E."/>
            <person name="Keeble-Gagnere G."/>
            <person name="Wang J."/>
            <person name="Hirakawa H."/>
            <person name="Shirasawa K."/>
            <person name="Vercoe P."/>
            <person name="Stefanova K."/>
            <person name="Durmic Z."/>
            <person name="Nichols P."/>
            <person name="Revell C."/>
            <person name="Isobe S.N."/>
            <person name="Edwards D."/>
            <person name="Erskine W."/>
        </authorList>
    </citation>
    <scope>NUCLEOTIDE SEQUENCE [LARGE SCALE GENOMIC DNA]</scope>
    <source>
        <strain evidence="10">cv. Daliak</strain>
    </source>
</reference>
<dbReference type="Proteomes" id="UP000242715">
    <property type="component" value="Unassembled WGS sequence"/>
</dbReference>
<evidence type="ECO:0000256" key="4">
    <source>
        <dbReference type="ARBA" id="ARBA00022679"/>
    </source>
</evidence>